<reference evidence="1 2" key="2">
    <citation type="submission" date="2018-03" db="EMBL/GenBank/DDBJ databases">
        <authorList>
            <person name="Keele B.F."/>
        </authorList>
    </citation>
    <scope>NUCLEOTIDE SEQUENCE [LARGE SCALE GENOMIC DNA]</scope>
    <source>
        <strain evidence="1 2">CCALA 016</strain>
    </source>
</reference>
<dbReference type="AlphaFoldDB" id="A0A2T1LW23"/>
<keyword evidence="2" id="KW-1185">Reference proteome</keyword>
<dbReference type="OrthoDB" id="583255at2"/>
<dbReference type="RefSeq" id="WP_106457708.1">
    <property type="nucleotide sequence ID" value="NZ_PXOH01000016.1"/>
</dbReference>
<dbReference type="Proteomes" id="UP000239001">
    <property type="component" value="Unassembled WGS sequence"/>
</dbReference>
<proteinExistence type="predicted"/>
<reference evidence="1 2" key="1">
    <citation type="submission" date="2018-03" db="EMBL/GenBank/DDBJ databases">
        <title>The ancient ancestry and fast evolution of plastids.</title>
        <authorList>
            <person name="Moore K.R."/>
            <person name="Magnabosco C."/>
            <person name="Momper L."/>
            <person name="Gold D.A."/>
            <person name="Bosak T."/>
            <person name="Fournier G.P."/>
        </authorList>
    </citation>
    <scope>NUCLEOTIDE SEQUENCE [LARGE SCALE GENOMIC DNA]</scope>
    <source>
        <strain evidence="1 2">CCALA 016</strain>
    </source>
</reference>
<protein>
    <submittedName>
        <fullName evidence="1">Uncharacterized protein</fullName>
    </submittedName>
</protein>
<organism evidence="1 2">
    <name type="scientific">Aphanothece hegewaldii CCALA 016</name>
    <dbReference type="NCBI Taxonomy" id="2107694"/>
    <lineage>
        <taxon>Bacteria</taxon>
        <taxon>Bacillati</taxon>
        <taxon>Cyanobacteriota</taxon>
        <taxon>Cyanophyceae</taxon>
        <taxon>Oscillatoriophycideae</taxon>
        <taxon>Chroococcales</taxon>
        <taxon>Aphanothecaceae</taxon>
        <taxon>Aphanothece</taxon>
    </lineage>
</organism>
<dbReference type="EMBL" id="PXOH01000016">
    <property type="protein sequence ID" value="PSF36062.1"/>
    <property type="molecule type" value="Genomic_DNA"/>
</dbReference>
<gene>
    <name evidence="1" type="ORF">C7H19_15075</name>
</gene>
<evidence type="ECO:0000313" key="1">
    <source>
        <dbReference type="EMBL" id="PSF36062.1"/>
    </source>
</evidence>
<name>A0A2T1LW23_9CHRO</name>
<sequence>MSKSTKLLLATLTLTLGVVSVDESTQAQIPVYLPYPAVPYVPVYSPYPQPQPQQMPNRAMMKEQTVNKLILNLQSRNNISNINVQRNFRTQEPESICYNEAFSRTVMVKDSANHQKAYDHGYYEGKRERIEGKKYEHRTAGGEFARGYEDGFFDRNYAGQATVVSDRPVQQTLNQYKCINL</sequence>
<evidence type="ECO:0000313" key="2">
    <source>
        <dbReference type="Proteomes" id="UP000239001"/>
    </source>
</evidence>
<comment type="caution">
    <text evidence="1">The sequence shown here is derived from an EMBL/GenBank/DDBJ whole genome shotgun (WGS) entry which is preliminary data.</text>
</comment>
<accession>A0A2T1LW23</accession>